<evidence type="ECO:0000256" key="1">
    <source>
        <dbReference type="SAM" id="Phobius"/>
    </source>
</evidence>
<dbReference type="EMBL" id="CAJHUC010000367">
    <property type="protein sequence ID" value="CAD7695616.1"/>
    <property type="molecule type" value="Genomic_DNA"/>
</dbReference>
<comment type="caution">
    <text evidence="2">The sequence shown here is derived from an EMBL/GenBank/DDBJ whole genome shotgun (WGS) entry which is preliminary data.</text>
</comment>
<evidence type="ECO:0000313" key="3">
    <source>
        <dbReference type="Proteomes" id="UP000708148"/>
    </source>
</evidence>
<feature type="transmembrane region" description="Helical" evidence="1">
    <location>
        <begin position="226"/>
        <end position="244"/>
    </location>
</feature>
<keyword evidence="1" id="KW-0812">Transmembrane</keyword>
<sequence>MADVRVPRPTADMLAARPFTGLWFSASEEEAAFCDAYTRGRFRLMDRPFHAVDVAITLAFGVVQLRQDGLTLNGIWALAYVAIELAIDWVWVAWGADSRPRLRTAMAIAKRGSIYVFVALLVEMFFRVTVANARSFVRFMVLTTGVLDLSFHSFAVPLLARHHLALQVPTVAFMVFYTPGRACSGETIAPQGAPYFVAAWRWLHALCTGRLHGTPVPQPHECCRDLVLMSILVLGLCLPSYVLWASEYRARTEFSGGPLPPLTWATMAVHAMLFVTSVSCLWVVLHPEQ</sequence>
<gene>
    <name evidence="2" type="ORF">OSTQU699_LOCUS977</name>
</gene>
<feature type="transmembrane region" description="Helical" evidence="1">
    <location>
        <begin position="114"/>
        <end position="133"/>
    </location>
</feature>
<accession>A0A8S1IWK1</accession>
<dbReference type="Proteomes" id="UP000708148">
    <property type="component" value="Unassembled WGS sequence"/>
</dbReference>
<keyword evidence="1" id="KW-0472">Membrane</keyword>
<protein>
    <submittedName>
        <fullName evidence="2">Uncharacterized protein</fullName>
    </submittedName>
</protein>
<evidence type="ECO:0000313" key="2">
    <source>
        <dbReference type="EMBL" id="CAD7695616.1"/>
    </source>
</evidence>
<feature type="transmembrane region" description="Helical" evidence="1">
    <location>
        <begin position="264"/>
        <end position="285"/>
    </location>
</feature>
<feature type="transmembrane region" description="Helical" evidence="1">
    <location>
        <begin position="73"/>
        <end position="94"/>
    </location>
</feature>
<reference evidence="2" key="1">
    <citation type="submission" date="2020-12" db="EMBL/GenBank/DDBJ databases">
        <authorList>
            <person name="Iha C."/>
        </authorList>
    </citation>
    <scope>NUCLEOTIDE SEQUENCE</scope>
</reference>
<dbReference type="AlphaFoldDB" id="A0A8S1IWK1"/>
<organism evidence="2 3">
    <name type="scientific">Ostreobium quekettii</name>
    <dbReference type="NCBI Taxonomy" id="121088"/>
    <lineage>
        <taxon>Eukaryota</taxon>
        <taxon>Viridiplantae</taxon>
        <taxon>Chlorophyta</taxon>
        <taxon>core chlorophytes</taxon>
        <taxon>Ulvophyceae</taxon>
        <taxon>TCBD clade</taxon>
        <taxon>Bryopsidales</taxon>
        <taxon>Ostreobineae</taxon>
        <taxon>Ostreobiaceae</taxon>
        <taxon>Ostreobium</taxon>
    </lineage>
</organism>
<keyword evidence="3" id="KW-1185">Reference proteome</keyword>
<proteinExistence type="predicted"/>
<name>A0A8S1IWK1_9CHLO</name>
<keyword evidence="1" id="KW-1133">Transmembrane helix</keyword>